<dbReference type="EMBL" id="WTVS01000037">
    <property type="protein sequence ID" value="NMF99049.1"/>
    <property type="molecule type" value="Genomic_DNA"/>
</dbReference>
<comment type="caution">
    <text evidence="4">The sequence shown here is derived from an EMBL/GenBank/DDBJ whole genome shotgun (WGS) entry which is preliminary data.</text>
</comment>
<dbReference type="Pfam" id="PF16509">
    <property type="entry name" value="KORA"/>
    <property type="match status" value="1"/>
</dbReference>
<keyword evidence="2" id="KW-0804">Transcription</keyword>
<proteinExistence type="predicted"/>
<gene>
    <name evidence="4" type="ORF">GPA27_16855</name>
</gene>
<feature type="domain" description="TrfB transcriptional repressor protein" evidence="3">
    <location>
        <begin position="37"/>
        <end position="97"/>
    </location>
</feature>
<evidence type="ECO:0000313" key="5">
    <source>
        <dbReference type="Proteomes" id="UP000634522"/>
    </source>
</evidence>
<protein>
    <recommendedName>
        <fullName evidence="3">TrfB transcriptional repressor protein domain-containing protein</fullName>
    </recommendedName>
</protein>
<evidence type="ECO:0000259" key="3">
    <source>
        <dbReference type="Pfam" id="PF16509"/>
    </source>
</evidence>
<reference evidence="4 5" key="1">
    <citation type="submission" date="2019-12" db="EMBL/GenBank/DDBJ databases">
        <title>Comparative genomics gives insights into the taxonomy of the Azoarcus-Aromatoleum group and reveals separate origins of nif in the plant-associated Azoarcus and non-plant-associated Aromatoleum sub-groups.</title>
        <authorList>
            <person name="Lafos M."/>
            <person name="Maluk M."/>
            <person name="Batista M."/>
            <person name="Junghare M."/>
            <person name="Carmona M."/>
            <person name="Faoro H."/>
            <person name="Cruz L.M."/>
            <person name="Battistoni F."/>
            <person name="De Souza E."/>
            <person name="Pedrosa F."/>
            <person name="Chen W.-M."/>
            <person name="Poole P.S."/>
            <person name="Dixon R.A."/>
            <person name="James E.K."/>
        </authorList>
    </citation>
    <scope>NUCLEOTIDE SEQUENCE [LARGE SCALE GENOMIC DNA]</scope>
    <source>
        <strain evidence="4 5">T</strain>
    </source>
</reference>
<sequence>MRILSIDKIRSKPLRCKGMSQIFKTVSAACGHVSRAVFVKAARRLGLSSESYRIAEEVFLKGYRQATVARHVGVSRQRVHSVCRELLEEINNQLSPERATDEKTTPDSHYHGHLGRMCFATASQHEK</sequence>
<dbReference type="Proteomes" id="UP000634522">
    <property type="component" value="Unassembled WGS sequence"/>
</dbReference>
<organism evidence="4 5">
    <name type="scientific">Aromatoleum toluolicum</name>
    <dbReference type="NCBI Taxonomy" id="90060"/>
    <lineage>
        <taxon>Bacteria</taxon>
        <taxon>Pseudomonadati</taxon>
        <taxon>Pseudomonadota</taxon>
        <taxon>Betaproteobacteria</taxon>
        <taxon>Rhodocyclales</taxon>
        <taxon>Rhodocyclaceae</taxon>
        <taxon>Aromatoleum</taxon>
    </lineage>
</organism>
<accession>A0ABX1NIJ3</accession>
<dbReference type="InterPro" id="IPR053721">
    <property type="entry name" value="Fimbrial_Adhesin_Reg"/>
</dbReference>
<evidence type="ECO:0000256" key="2">
    <source>
        <dbReference type="ARBA" id="ARBA00023163"/>
    </source>
</evidence>
<evidence type="ECO:0000313" key="4">
    <source>
        <dbReference type="EMBL" id="NMF99049.1"/>
    </source>
</evidence>
<keyword evidence="5" id="KW-1185">Reference proteome</keyword>
<evidence type="ECO:0000256" key="1">
    <source>
        <dbReference type="ARBA" id="ARBA00023015"/>
    </source>
</evidence>
<name>A0ABX1NIJ3_9RHOO</name>
<dbReference type="InterPro" id="IPR032428">
    <property type="entry name" value="TrfB"/>
</dbReference>
<keyword evidence="1" id="KW-0805">Transcription regulation</keyword>
<dbReference type="Gene3D" id="1.10.10.2690">
    <property type="match status" value="1"/>
</dbReference>